<dbReference type="EMBL" id="QXHD01000004">
    <property type="protein sequence ID" value="NEZ55609.1"/>
    <property type="molecule type" value="Genomic_DNA"/>
</dbReference>
<protein>
    <submittedName>
        <fullName evidence="2">Uncharacterized protein</fullName>
    </submittedName>
</protein>
<accession>A0A6M0RHI6</accession>
<proteinExistence type="predicted"/>
<feature type="compositionally biased region" description="Polar residues" evidence="1">
    <location>
        <begin position="428"/>
        <end position="437"/>
    </location>
</feature>
<dbReference type="Proteomes" id="UP000481033">
    <property type="component" value="Unassembled WGS sequence"/>
</dbReference>
<gene>
    <name evidence="2" type="ORF">DXZ20_07990</name>
</gene>
<evidence type="ECO:0000313" key="3">
    <source>
        <dbReference type="Proteomes" id="UP000481033"/>
    </source>
</evidence>
<keyword evidence="3" id="KW-1185">Reference proteome</keyword>
<organism evidence="2 3">
    <name type="scientific">Adonisia turfae CCMR0081</name>
    <dbReference type="NCBI Taxonomy" id="2292702"/>
    <lineage>
        <taxon>Bacteria</taxon>
        <taxon>Bacillati</taxon>
        <taxon>Cyanobacteriota</taxon>
        <taxon>Adonisia</taxon>
        <taxon>Adonisia turfae</taxon>
    </lineage>
</organism>
<feature type="compositionally biased region" description="Basic residues" evidence="1">
    <location>
        <begin position="469"/>
        <end position="485"/>
    </location>
</feature>
<dbReference type="AlphaFoldDB" id="A0A6M0RHI6"/>
<comment type="caution">
    <text evidence="2">The sequence shown here is derived from an EMBL/GenBank/DDBJ whole genome shotgun (WGS) entry which is preliminary data.</text>
</comment>
<reference evidence="2 3" key="1">
    <citation type="journal article" date="2020" name="Microb. Ecol.">
        <title>Ecogenomics of the Marine Benthic Filamentous Cyanobacterium Adonisia.</title>
        <authorList>
            <person name="Walter J.M."/>
            <person name="Coutinho F.H."/>
            <person name="Leomil L."/>
            <person name="Hargreaves P.I."/>
            <person name="Campeao M.E."/>
            <person name="Vieira V.V."/>
            <person name="Silva B.S."/>
            <person name="Fistarol G.O."/>
            <person name="Salomon P.S."/>
            <person name="Sawabe T."/>
            <person name="Mino S."/>
            <person name="Hosokawa M."/>
            <person name="Miyashita H."/>
            <person name="Maruyama F."/>
            <person name="van Verk M.C."/>
            <person name="Dutilh B.E."/>
            <person name="Thompson C.C."/>
            <person name="Thompson F.L."/>
        </authorList>
    </citation>
    <scope>NUCLEOTIDE SEQUENCE [LARGE SCALE GENOMIC DNA]</scope>
    <source>
        <strain evidence="2 3">CCMR0081</strain>
    </source>
</reference>
<sequence>MWPRLTCYQLAMSLFIEDFDQWYEHFSEASPQEQHQLLLEAISKPIPLTFAEKEDIASLLIDVQCDLEGNNLIEEALAFTEIFQQQQPELYQKAFYYFDNFPIRVALFNRELELIASELARYQQNPVKSIDFLLPMMDDLRFYDARDQAVEVSRAVYTPVATSRDLIGGSSDTFGTVVIADLLEQAYRQVQQGQSVDWEAWGKDAKLFDFEKTPEIQQEISQNLSGQVLDGPEIIALFQKKLSAVFPQLSLRFNIHMANQHQLSFVCSQAIWSAVMSALEERDLSKKQLSHSDLFFSINAKNLDRYVSQLIGGFLSSRQSKGFATLWGIPHVYDFLRTAGVITDSVYESAIQVATNHKGTLLKHWPGPLWQYSFIHRWGKPDCQTEADFEAEAKRFTDTFNESEPLSTEPSEKSDWGAMFSDVAGKMTPNQAEQKPSSVGKAPAEPPAPVKPLKPVKPRKSPLQEVKALGKKGKGAKKKKKGKGF</sequence>
<evidence type="ECO:0000313" key="2">
    <source>
        <dbReference type="EMBL" id="NEZ55609.1"/>
    </source>
</evidence>
<name>A0A6M0RHI6_9CYAN</name>
<evidence type="ECO:0000256" key="1">
    <source>
        <dbReference type="SAM" id="MobiDB-lite"/>
    </source>
</evidence>
<feature type="region of interest" description="Disordered" evidence="1">
    <location>
        <begin position="422"/>
        <end position="485"/>
    </location>
</feature>